<feature type="domain" description="HTH gntR-type" evidence="4">
    <location>
        <begin position="14"/>
        <end position="81"/>
    </location>
</feature>
<dbReference type="Pfam" id="PF07729">
    <property type="entry name" value="FCD"/>
    <property type="match status" value="1"/>
</dbReference>
<dbReference type="GO" id="GO:0003677">
    <property type="term" value="F:DNA binding"/>
    <property type="evidence" value="ECO:0007669"/>
    <property type="project" value="UniProtKB-KW"/>
</dbReference>
<protein>
    <submittedName>
        <fullName evidence="5">GntR family transcriptional regulator</fullName>
    </submittedName>
</protein>
<keyword evidence="2" id="KW-0238">DNA-binding</keyword>
<proteinExistence type="predicted"/>
<keyword evidence="1" id="KW-0805">Transcription regulation</keyword>
<dbReference type="SUPFAM" id="SSF46785">
    <property type="entry name" value="Winged helix' DNA-binding domain"/>
    <property type="match status" value="1"/>
</dbReference>
<dbReference type="EMBL" id="VJMG01000010">
    <property type="protein sequence ID" value="TRL41201.1"/>
    <property type="molecule type" value="Genomic_DNA"/>
</dbReference>
<evidence type="ECO:0000313" key="5">
    <source>
        <dbReference type="EMBL" id="TRL41201.1"/>
    </source>
</evidence>
<dbReference type="SMART" id="SM00895">
    <property type="entry name" value="FCD"/>
    <property type="match status" value="1"/>
</dbReference>
<evidence type="ECO:0000313" key="6">
    <source>
        <dbReference type="Proteomes" id="UP000316801"/>
    </source>
</evidence>
<accession>A0A549TFA1</accession>
<keyword evidence="3" id="KW-0804">Transcription</keyword>
<dbReference type="SMART" id="SM00345">
    <property type="entry name" value="HTH_GNTR"/>
    <property type="match status" value="1"/>
</dbReference>
<organism evidence="5 6">
    <name type="scientific">Rhizobium straminoryzae</name>
    <dbReference type="NCBI Taxonomy" id="1387186"/>
    <lineage>
        <taxon>Bacteria</taxon>
        <taxon>Pseudomonadati</taxon>
        <taxon>Pseudomonadota</taxon>
        <taxon>Alphaproteobacteria</taxon>
        <taxon>Hyphomicrobiales</taxon>
        <taxon>Rhizobiaceae</taxon>
        <taxon>Rhizobium/Agrobacterium group</taxon>
        <taxon>Rhizobium</taxon>
    </lineage>
</organism>
<dbReference type="CDD" id="cd07377">
    <property type="entry name" value="WHTH_GntR"/>
    <property type="match status" value="1"/>
</dbReference>
<dbReference type="AlphaFoldDB" id="A0A549TFA1"/>
<dbReference type="Pfam" id="PF00392">
    <property type="entry name" value="GntR"/>
    <property type="match status" value="1"/>
</dbReference>
<evidence type="ECO:0000256" key="2">
    <source>
        <dbReference type="ARBA" id="ARBA00023125"/>
    </source>
</evidence>
<keyword evidence="6" id="KW-1185">Reference proteome</keyword>
<dbReference type="InterPro" id="IPR011711">
    <property type="entry name" value="GntR_C"/>
</dbReference>
<dbReference type="Gene3D" id="1.20.120.530">
    <property type="entry name" value="GntR ligand-binding domain-like"/>
    <property type="match status" value="1"/>
</dbReference>
<dbReference type="PANTHER" id="PTHR43537:SF5">
    <property type="entry name" value="UXU OPERON TRANSCRIPTIONAL REGULATOR"/>
    <property type="match status" value="1"/>
</dbReference>
<dbReference type="InterPro" id="IPR000524">
    <property type="entry name" value="Tscrpt_reg_HTH_GntR"/>
</dbReference>
<evidence type="ECO:0000256" key="3">
    <source>
        <dbReference type="ARBA" id="ARBA00023163"/>
    </source>
</evidence>
<dbReference type="GO" id="GO:0003700">
    <property type="term" value="F:DNA-binding transcription factor activity"/>
    <property type="evidence" value="ECO:0007669"/>
    <property type="project" value="InterPro"/>
</dbReference>
<dbReference type="InterPro" id="IPR008920">
    <property type="entry name" value="TF_FadR/GntR_C"/>
</dbReference>
<dbReference type="RefSeq" id="WP_142881142.1">
    <property type="nucleotide sequence ID" value="NZ_VJMG01000010.1"/>
</dbReference>
<dbReference type="PROSITE" id="PS50949">
    <property type="entry name" value="HTH_GNTR"/>
    <property type="match status" value="1"/>
</dbReference>
<dbReference type="Gene3D" id="1.10.10.10">
    <property type="entry name" value="Winged helix-like DNA-binding domain superfamily/Winged helix DNA-binding domain"/>
    <property type="match status" value="1"/>
</dbReference>
<dbReference type="PRINTS" id="PR00035">
    <property type="entry name" value="HTHGNTR"/>
</dbReference>
<dbReference type="Proteomes" id="UP000316801">
    <property type="component" value="Unassembled WGS sequence"/>
</dbReference>
<dbReference type="InterPro" id="IPR036388">
    <property type="entry name" value="WH-like_DNA-bd_sf"/>
</dbReference>
<gene>
    <name evidence="5" type="ORF">FNA46_04500</name>
</gene>
<dbReference type="InterPro" id="IPR036390">
    <property type="entry name" value="WH_DNA-bd_sf"/>
</dbReference>
<reference evidence="5 6" key="1">
    <citation type="submission" date="2019-07" db="EMBL/GenBank/DDBJ databases">
        <title>Ln-dependent methylotrophs.</title>
        <authorList>
            <person name="Tani A."/>
        </authorList>
    </citation>
    <scope>NUCLEOTIDE SEQUENCE [LARGE SCALE GENOMIC DNA]</scope>
    <source>
        <strain evidence="5 6">SM12</strain>
    </source>
</reference>
<name>A0A549TFA1_9HYPH</name>
<dbReference type="SUPFAM" id="SSF48008">
    <property type="entry name" value="GntR ligand-binding domain-like"/>
    <property type="match status" value="1"/>
</dbReference>
<evidence type="ECO:0000256" key="1">
    <source>
        <dbReference type="ARBA" id="ARBA00023015"/>
    </source>
</evidence>
<dbReference type="PANTHER" id="PTHR43537">
    <property type="entry name" value="TRANSCRIPTIONAL REGULATOR, GNTR FAMILY"/>
    <property type="match status" value="1"/>
</dbReference>
<sequence length="223" mass="24494">MVEPQPDIARIESLPLRLVVADMLRTGIVEGRLRPGTPIVEAALAEQLNVSRAPVREAIQILEADGLIDNLPYKGKRVKPLTAKSVEEIYSIREQFEAFAVRRIIDSGADVSPLNAHVAAMFAAADAADLVALIAADAAFHRTLIRLADHGLLLTLWDHLALRIRQIMALRNRANADLRQVAANHPPIVDALTVRDLDRVLSLVSQHSRSASEIDLKWLEVAP</sequence>
<comment type="caution">
    <text evidence="5">The sequence shown here is derived from an EMBL/GenBank/DDBJ whole genome shotgun (WGS) entry which is preliminary data.</text>
</comment>
<evidence type="ECO:0000259" key="4">
    <source>
        <dbReference type="PROSITE" id="PS50949"/>
    </source>
</evidence>